<dbReference type="PRINTS" id="PR00953">
    <property type="entry name" value="TYPE3IMRPROT"/>
</dbReference>
<comment type="similarity">
    <text evidence="2">Belongs to the FliR/MopE/SpaR family.</text>
</comment>
<keyword evidence="5 7" id="KW-1133">Transmembrane helix</keyword>
<comment type="subcellular location">
    <subcellularLocation>
        <location evidence="1">Cell membrane</location>
        <topology evidence="1">Multi-pass membrane protein</topology>
    </subcellularLocation>
</comment>
<dbReference type="PANTHER" id="PTHR30065">
    <property type="entry name" value="FLAGELLAR BIOSYNTHETIC PROTEIN FLIR"/>
    <property type="match status" value="1"/>
</dbReference>
<evidence type="ECO:0000313" key="9">
    <source>
        <dbReference type="Proteomes" id="UP000199428"/>
    </source>
</evidence>
<keyword evidence="6 7" id="KW-0472">Membrane</keyword>
<dbReference type="GO" id="GO:0005886">
    <property type="term" value="C:plasma membrane"/>
    <property type="evidence" value="ECO:0007669"/>
    <property type="project" value="UniProtKB-SubCell"/>
</dbReference>
<keyword evidence="3" id="KW-1003">Cell membrane</keyword>
<keyword evidence="8" id="KW-0966">Cell projection</keyword>
<dbReference type="EMBL" id="FMWK01000005">
    <property type="protein sequence ID" value="SCZ78457.1"/>
    <property type="molecule type" value="Genomic_DNA"/>
</dbReference>
<evidence type="ECO:0000256" key="7">
    <source>
        <dbReference type="SAM" id="Phobius"/>
    </source>
</evidence>
<accession>A0A1G5RX14</accession>
<evidence type="ECO:0000313" key="8">
    <source>
        <dbReference type="EMBL" id="SCZ78457.1"/>
    </source>
</evidence>
<feature type="transmembrane region" description="Helical" evidence="7">
    <location>
        <begin position="127"/>
        <end position="146"/>
    </location>
</feature>
<reference evidence="8 9" key="1">
    <citation type="submission" date="2016-10" db="EMBL/GenBank/DDBJ databases">
        <authorList>
            <person name="de Groot N.N."/>
        </authorList>
    </citation>
    <scope>NUCLEOTIDE SEQUENCE [LARGE SCALE GENOMIC DNA]</scope>
    <source>
        <strain evidence="8 9">DSM 10317</strain>
    </source>
</reference>
<evidence type="ECO:0000256" key="5">
    <source>
        <dbReference type="ARBA" id="ARBA00022989"/>
    </source>
</evidence>
<evidence type="ECO:0000256" key="1">
    <source>
        <dbReference type="ARBA" id="ARBA00004651"/>
    </source>
</evidence>
<dbReference type="GO" id="GO:0006605">
    <property type="term" value="P:protein targeting"/>
    <property type="evidence" value="ECO:0007669"/>
    <property type="project" value="InterPro"/>
</dbReference>
<feature type="transmembrane region" description="Helical" evidence="7">
    <location>
        <begin position="81"/>
        <end position="101"/>
    </location>
</feature>
<dbReference type="PANTHER" id="PTHR30065:SF1">
    <property type="entry name" value="SURFACE PRESENTATION OF ANTIGENS PROTEIN SPAR"/>
    <property type="match status" value="1"/>
</dbReference>
<organism evidence="8 9">
    <name type="scientific">Pseudobutyrivibrio xylanivorans</name>
    <dbReference type="NCBI Taxonomy" id="185007"/>
    <lineage>
        <taxon>Bacteria</taxon>
        <taxon>Bacillati</taxon>
        <taxon>Bacillota</taxon>
        <taxon>Clostridia</taxon>
        <taxon>Lachnospirales</taxon>
        <taxon>Lachnospiraceae</taxon>
        <taxon>Pseudobutyrivibrio</taxon>
    </lineage>
</organism>
<feature type="transmembrane region" description="Helical" evidence="7">
    <location>
        <begin position="182"/>
        <end position="203"/>
    </location>
</feature>
<evidence type="ECO:0000256" key="2">
    <source>
        <dbReference type="ARBA" id="ARBA00009772"/>
    </source>
</evidence>
<evidence type="ECO:0000256" key="3">
    <source>
        <dbReference type="ARBA" id="ARBA00022475"/>
    </source>
</evidence>
<dbReference type="Proteomes" id="UP000199428">
    <property type="component" value="Unassembled WGS sequence"/>
</dbReference>
<feature type="transmembrane region" description="Helical" evidence="7">
    <location>
        <begin position="13"/>
        <end position="31"/>
    </location>
</feature>
<keyword evidence="8" id="KW-0969">Cilium</keyword>
<keyword evidence="8" id="KW-0282">Flagellum</keyword>
<gene>
    <name evidence="8" type="ORF">SAMN02910350_01275</name>
</gene>
<proteinExistence type="inferred from homology"/>
<feature type="transmembrane region" description="Helical" evidence="7">
    <location>
        <begin position="43"/>
        <end position="61"/>
    </location>
</feature>
<dbReference type="Pfam" id="PF01311">
    <property type="entry name" value="Bac_export_1"/>
    <property type="match status" value="1"/>
</dbReference>
<feature type="transmembrane region" description="Helical" evidence="7">
    <location>
        <begin position="223"/>
        <end position="244"/>
    </location>
</feature>
<keyword evidence="4 7" id="KW-0812">Transmembrane</keyword>
<evidence type="ECO:0000256" key="6">
    <source>
        <dbReference type="ARBA" id="ARBA00023136"/>
    </source>
</evidence>
<evidence type="ECO:0000256" key="4">
    <source>
        <dbReference type="ARBA" id="ARBA00022692"/>
    </source>
</evidence>
<protein>
    <submittedName>
        <fullName evidence="8">Flagellar biosynthetic protein FliR</fullName>
    </submittedName>
</protein>
<sequence>MFSLHFTLENFEYFLLILTRISMFVVVAPFFNISNTPARVKVGFAAIVSLLLYFVVDFSALNYSTVVGYAFLVTKEALTGLIIGFSTYCCSFIILLAGNMIDMNIGLSMAQEYDPTLRTESSVTGTLYNNFIMILLVLSGMHRYIFKTFCDAFTLIPIGGTIFKWDSLFLSTIQFMGDVFVIAFRIILPVFAVIMILNTILGIMVKVAPQIHMFSVGAQLKIIVGFTVLFLTIFLLPDVAAFIFKEMKKMLSLYIQGLY</sequence>
<dbReference type="InterPro" id="IPR002010">
    <property type="entry name" value="T3SS_IM_R"/>
</dbReference>
<dbReference type="AlphaFoldDB" id="A0A1G5RX14"/>
<name>A0A1G5RX14_PSEXY</name>